<proteinExistence type="predicted"/>
<evidence type="ECO:0000313" key="2">
    <source>
        <dbReference type="Proteomes" id="UP000012227"/>
    </source>
</evidence>
<comment type="caution">
    <text evidence="1">The sequence shown here is derived from an EMBL/GenBank/DDBJ whole genome shotgun (WGS) entry which is preliminary data.</text>
</comment>
<evidence type="ECO:0000313" key="1">
    <source>
        <dbReference type="EMBL" id="EMY69365.1"/>
    </source>
</evidence>
<protein>
    <submittedName>
        <fullName evidence="1">Uncharacterized protein</fullName>
    </submittedName>
</protein>
<reference evidence="1 2" key="1">
    <citation type="submission" date="2013-03" db="EMBL/GenBank/DDBJ databases">
        <authorList>
            <person name="Harkins D.M."/>
            <person name="Durkin A.S."/>
            <person name="Brinkac L.M."/>
            <person name="Haft D.H."/>
            <person name="Selengut J.D."/>
            <person name="Sanka R."/>
            <person name="DePew J."/>
            <person name="Purushe J."/>
            <person name="Galloway R.L."/>
            <person name="Vinetz J.M."/>
            <person name="Sutton G.G."/>
            <person name="Nierman W.C."/>
            <person name="Fouts D.E."/>
        </authorList>
    </citation>
    <scope>NUCLEOTIDE SEQUENCE [LARGE SCALE GENOMIC DNA]</scope>
    <source>
        <strain evidence="1 2">Waz Holland</strain>
    </source>
</reference>
<dbReference type="Proteomes" id="UP000012227">
    <property type="component" value="Unassembled WGS sequence"/>
</dbReference>
<dbReference type="STRING" id="1218591.LEP1GSC199_2202"/>
<name>N1W7D2_9LEPT</name>
<organism evidence="1 2">
    <name type="scientific">Leptospira vanthielii serovar Holland str. Waz Holland = ATCC 700522</name>
    <dbReference type="NCBI Taxonomy" id="1218591"/>
    <lineage>
        <taxon>Bacteria</taxon>
        <taxon>Pseudomonadati</taxon>
        <taxon>Spirochaetota</taxon>
        <taxon>Spirochaetia</taxon>
        <taxon>Leptospirales</taxon>
        <taxon>Leptospiraceae</taxon>
        <taxon>Leptospira</taxon>
    </lineage>
</organism>
<dbReference type="AlphaFoldDB" id="N1W7D2"/>
<accession>N1W7D2</accession>
<gene>
    <name evidence="1" type="ORF">LEP1GSC199_2202</name>
</gene>
<dbReference type="EMBL" id="AOGY02000051">
    <property type="protein sequence ID" value="EMY69365.1"/>
    <property type="molecule type" value="Genomic_DNA"/>
</dbReference>
<dbReference type="SUPFAM" id="SSF53756">
    <property type="entry name" value="UDP-Glycosyltransferase/glycogen phosphorylase"/>
    <property type="match status" value="1"/>
</dbReference>
<dbReference type="RefSeq" id="WP_002982245.1">
    <property type="nucleotide sequence ID" value="NZ_AOGY02000051.1"/>
</dbReference>
<sequence length="555" mass="65580">MKKIELMFKPRTSSIKSRFIVLSLSFNFLRIYRGSKYYIDSSRVKNLLFKRNRKEFVSYIALQKSKQKKIENWYATSIASHSNLQTDFYDNLIGLLTAEYYVKHGICDVVIVDDYRLYKLLNDNFDFKISVSSYFNFLFTRFKDFIKNICILFLSRGRFFFRIVASQILMNPEMKDVKDSVFLYTWLEERCFSKGNFQEQYLTGLEGIKFSKGTTVFLSYYANYSLVKYFDLIQLSITGLQNYFSIFKFIKLFFKFPSFEKINPIYKNLNIDYLWKFEKIKELTKSNFIMNLLEYEAWIDFFEDANGILVYPFENQPWEKLMLLARRKVKNADFKLYGYQHGAIGLNFLSYMSSELEMKSLDLPDAIIANSDDNKNYLKKHFKGFCNIFDGGSLRYKENIRHSKAIDLENIVIGVFLPIARNQALDLLFHIIDESEKTYFKFLIKSHPNTNISHIKLNSNSFHYKDTAKNLYDISDGIVYCSSSSGSEAYSMGIPIFRYQGYHIDYLMGENSFQPKVIHSILDIKVEDLKKTGYSGKNNLYSKVDWKFWQNLLNQ</sequence>